<reference evidence="1 2" key="1">
    <citation type="submission" date="2018-11" db="EMBL/GenBank/DDBJ databases">
        <title>Genomes From Bacteria Associated with the Canine Oral Cavity: a Test Case for Automated Genome-Based Taxonomic Assignment.</title>
        <authorList>
            <person name="Coil D.A."/>
            <person name="Jospin G."/>
            <person name="Darling A.E."/>
            <person name="Wallis C."/>
            <person name="Davis I.J."/>
            <person name="Harris S."/>
            <person name="Eisen J.A."/>
            <person name="Holcombe L.J."/>
            <person name="O'Flynn C."/>
        </authorList>
    </citation>
    <scope>NUCLEOTIDE SEQUENCE [LARGE SCALE GENOMIC DNA]</scope>
    <source>
        <strain evidence="1 2">OH1426_COT-023</strain>
    </source>
</reference>
<dbReference type="EMBL" id="RQYN01000042">
    <property type="protein sequence ID" value="RRD72938.1"/>
    <property type="molecule type" value="Genomic_DNA"/>
</dbReference>
<evidence type="ECO:0000313" key="2">
    <source>
        <dbReference type="Proteomes" id="UP000279860"/>
    </source>
</evidence>
<dbReference type="Proteomes" id="UP000279860">
    <property type="component" value="Unassembled WGS sequence"/>
</dbReference>
<comment type="caution">
    <text evidence="1">The sequence shown here is derived from an EMBL/GenBank/DDBJ whole genome shotgun (WGS) entry which is preliminary data.</text>
</comment>
<dbReference type="AlphaFoldDB" id="A0A3P1YQM0"/>
<name>A0A3P1YQM0_TANFO</name>
<dbReference type="RefSeq" id="WP_124790510.1">
    <property type="nucleotide sequence ID" value="NZ_RQYN01000042.1"/>
</dbReference>
<protein>
    <submittedName>
        <fullName evidence="1">Uncharacterized protein</fullName>
    </submittedName>
</protein>
<organism evidence="1 2">
    <name type="scientific">Tannerella forsythia</name>
    <name type="common">Bacteroides forsythus</name>
    <dbReference type="NCBI Taxonomy" id="28112"/>
    <lineage>
        <taxon>Bacteria</taxon>
        <taxon>Pseudomonadati</taxon>
        <taxon>Bacteroidota</taxon>
        <taxon>Bacteroidia</taxon>
        <taxon>Bacteroidales</taxon>
        <taxon>Tannerellaceae</taxon>
        <taxon>Tannerella</taxon>
    </lineage>
</organism>
<sequence length="120" mass="14010">MTAEKHQMEQLNLSNEDRKYLGLTPIGENWETMRINDNTLYFDGDIIRKMITHNYSETWGYSYSDLEDCIKAGSNLPYFAKNSCDLRNPKNTKDKEEIFKLFGLDASLDYPGNLNLAWKK</sequence>
<proteinExistence type="predicted"/>
<evidence type="ECO:0000313" key="1">
    <source>
        <dbReference type="EMBL" id="RRD72938.1"/>
    </source>
</evidence>
<gene>
    <name evidence="1" type="ORF">EII41_10195</name>
</gene>
<accession>A0A3P1YQM0</accession>